<proteinExistence type="predicted"/>
<keyword evidence="2" id="KW-0805">Transcription regulation</keyword>
<dbReference type="InterPro" id="IPR036638">
    <property type="entry name" value="HLH_DNA-bd_sf"/>
</dbReference>
<dbReference type="Proteomes" id="UP001642487">
    <property type="component" value="Chromosome 5"/>
</dbReference>
<dbReference type="InterPro" id="IPR054502">
    <property type="entry name" value="bHLH-TF_ACT-like_plant"/>
</dbReference>
<evidence type="ECO:0000256" key="1">
    <source>
        <dbReference type="ARBA" id="ARBA00004123"/>
    </source>
</evidence>
<dbReference type="Gene3D" id="4.10.280.10">
    <property type="entry name" value="Helix-loop-helix DNA-binding domain"/>
    <property type="match status" value="1"/>
</dbReference>
<keyword evidence="4" id="KW-0539">Nucleus</keyword>
<dbReference type="Pfam" id="PF00010">
    <property type="entry name" value="HLH"/>
    <property type="match status" value="1"/>
</dbReference>
<reference evidence="6 7" key="1">
    <citation type="submission" date="2024-03" db="EMBL/GenBank/DDBJ databases">
        <authorList>
            <person name="Gkanogiannis A."/>
            <person name="Becerra Lopez-Lavalle L."/>
        </authorList>
    </citation>
    <scope>NUCLEOTIDE SEQUENCE [LARGE SCALE GENOMIC DNA]</scope>
</reference>
<keyword evidence="7" id="KW-1185">Reference proteome</keyword>
<gene>
    <name evidence="6" type="ORF">CITCOLO1_LOCUS14661</name>
</gene>
<dbReference type="SMART" id="SM00353">
    <property type="entry name" value="HLH"/>
    <property type="match status" value="1"/>
</dbReference>
<dbReference type="PANTHER" id="PTHR31945:SF20">
    <property type="entry name" value="TRANSCRIPTION FACTOR DYT1"/>
    <property type="match status" value="1"/>
</dbReference>
<feature type="domain" description="BHLH" evidence="5">
    <location>
        <begin position="6"/>
        <end position="55"/>
    </location>
</feature>
<dbReference type="PANTHER" id="PTHR31945">
    <property type="entry name" value="TRANSCRIPTION FACTOR SCREAM2-RELATED"/>
    <property type="match status" value="1"/>
</dbReference>
<evidence type="ECO:0000256" key="3">
    <source>
        <dbReference type="ARBA" id="ARBA00023163"/>
    </source>
</evidence>
<evidence type="ECO:0000256" key="4">
    <source>
        <dbReference type="ARBA" id="ARBA00023242"/>
    </source>
</evidence>
<dbReference type="Pfam" id="PF22754">
    <property type="entry name" value="bHLH-TF_ACT-like_plant"/>
    <property type="match status" value="1"/>
</dbReference>
<evidence type="ECO:0000259" key="5">
    <source>
        <dbReference type="PROSITE" id="PS50888"/>
    </source>
</evidence>
<evidence type="ECO:0000313" key="7">
    <source>
        <dbReference type="Proteomes" id="UP001642487"/>
    </source>
</evidence>
<comment type="subcellular location">
    <subcellularLocation>
        <location evidence="1">Nucleus</location>
    </subcellularLocation>
</comment>
<dbReference type="InterPro" id="IPR051358">
    <property type="entry name" value="TF_AMS/ICE1/BHLH6-like"/>
</dbReference>
<dbReference type="SUPFAM" id="SSF47459">
    <property type="entry name" value="HLH, helix-loop-helix DNA-binding domain"/>
    <property type="match status" value="1"/>
</dbReference>
<dbReference type="EMBL" id="OZ021739">
    <property type="protein sequence ID" value="CAK9322511.1"/>
    <property type="molecule type" value="Genomic_DNA"/>
</dbReference>
<sequence>MDEFTKYKSKNLHVERRRRQKLSDNLLLLRATVPIITNMNKATIIDDAITYIHQLQNTVAILKHQLLELEHSSAKLVLCPTPNYNNIQSTHLVKTDHVQADVRVSQIDQHKLWVKIHVHKRKGALTKLIQAFNSLGFELIHTSLITLKGAIIVTSIINGMFCTSTAQQTEDLLLGIINGL</sequence>
<accession>A0ABP0YSM0</accession>
<name>A0ABP0YSM0_9ROSI</name>
<dbReference type="InterPro" id="IPR011598">
    <property type="entry name" value="bHLH_dom"/>
</dbReference>
<keyword evidence="3" id="KW-0804">Transcription</keyword>
<evidence type="ECO:0000256" key="2">
    <source>
        <dbReference type="ARBA" id="ARBA00023015"/>
    </source>
</evidence>
<dbReference type="PROSITE" id="PS50888">
    <property type="entry name" value="BHLH"/>
    <property type="match status" value="1"/>
</dbReference>
<organism evidence="6 7">
    <name type="scientific">Citrullus colocynthis</name>
    <name type="common">colocynth</name>
    <dbReference type="NCBI Taxonomy" id="252529"/>
    <lineage>
        <taxon>Eukaryota</taxon>
        <taxon>Viridiplantae</taxon>
        <taxon>Streptophyta</taxon>
        <taxon>Embryophyta</taxon>
        <taxon>Tracheophyta</taxon>
        <taxon>Spermatophyta</taxon>
        <taxon>Magnoliopsida</taxon>
        <taxon>eudicotyledons</taxon>
        <taxon>Gunneridae</taxon>
        <taxon>Pentapetalae</taxon>
        <taxon>rosids</taxon>
        <taxon>fabids</taxon>
        <taxon>Cucurbitales</taxon>
        <taxon>Cucurbitaceae</taxon>
        <taxon>Benincaseae</taxon>
        <taxon>Citrullus</taxon>
    </lineage>
</organism>
<evidence type="ECO:0000313" key="6">
    <source>
        <dbReference type="EMBL" id="CAK9322511.1"/>
    </source>
</evidence>
<protein>
    <recommendedName>
        <fullName evidence="5">BHLH domain-containing protein</fullName>
    </recommendedName>
</protein>